<feature type="compositionally biased region" description="Low complexity" evidence="1">
    <location>
        <begin position="50"/>
        <end position="63"/>
    </location>
</feature>
<evidence type="ECO:0000256" key="1">
    <source>
        <dbReference type="SAM" id="MobiDB-lite"/>
    </source>
</evidence>
<reference evidence="2 3" key="1">
    <citation type="journal article" date="2015" name="Genome Biol. Evol.">
        <title>Comparative Genomics of a Bacterivorous Green Alga Reveals Evolutionary Causalities and Consequences of Phago-Mixotrophic Mode of Nutrition.</title>
        <authorList>
            <person name="Burns J.A."/>
            <person name="Paasch A."/>
            <person name="Narechania A."/>
            <person name="Kim E."/>
        </authorList>
    </citation>
    <scope>NUCLEOTIDE SEQUENCE [LARGE SCALE GENOMIC DNA]</scope>
    <source>
        <strain evidence="2 3">PLY_AMNH</strain>
    </source>
</reference>
<dbReference type="AlphaFoldDB" id="A0AAE0GTR1"/>
<feature type="compositionally biased region" description="Basic residues" evidence="1">
    <location>
        <begin position="32"/>
        <end position="47"/>
    </location>
</feature>
<dbReference type="EMBL" id="LGRX02002529">
    <property type="protein sequence ID" value="KAK3284055.1"/>
    <property type="molecule type" value="Genomic_DNA"/>
</dbReference>
<name>A0AAE0GTR1_9CHLO</name>
<keyword evidence="3" id="KW-1185">Reference proteome</keyword>
<feature type="compositionally biased region" description="Acidic residues" evidence="1">
    <location>
        <begin position="166"/>
        <end position="178"/>
    </location>
</feature>
<feature type="compositionally biased region" description="Basic and acidic residues" evidence="1">
    <location>
        <begin position="1"/>
        <end position="31"/>
    </location>
</feature>
<feature type="region of interest" description="Disordered" evidence="1">
    <location>
        <begin position="1"/>
        <end position="99"/>
    </location>
</feature>
<organism evidence="2 3">
    <name type="scientific">Cymbomonas tetramitiformis</name>
    <dbReference type="NCBI Taxonomy" id="36881"/>
    <lineage>
        <taxon>Eukaryota</taxon>
        <taxon>Viridiplantae</taxon>
        <taxon>Chlorophyta</taxon>
        <taxon>Pyramimonadophyceae</taxon>
        <taxon>Pyramimonadales</taxon>
        <taxon>Pyramimonadaceae</taxon>
        <taxon>Cymbomonas</taxon>
    </lineage>
</organism>
<feature type="compositionally biased region" description="Basic residues" evidence="1">
    <location>
        <begin position="153"/>
        <end position="162"/>
    </location>
</feature>
<sequence>MEKLSAELKLDNEKALREKDRELEDAKAAIEKKKKKEKEKKKKKRKSKADLSSSDDSTSSESEIGTPEDQRRRQKERKEKQRDERRRGREELRQQRDRMDAMVKQLDLMYETNRNLMAAGAQGFGHGFPGSSPMTAAVSVGRSGGSGAASTGPKKKQQRRRPVVSEGEDESEDEEEKNEEPVQQTEEDVRERFKAAAGTKRMVDILKATKKYPANWDKAQPNGGMTRPAIVKHMARATDKEVENVVDVTPGLLESTSWKVVRLLYGHNKVSATVCNEGAETNLVGKLRDVMNAVKRRAAVLKFEKGVTAVWDVWASDVVKKLVRTPETTVELYRCSLGQLVRIFEAVRADLPWKERAKVRRHITLAAKKVHNFTLKGVYPLKLPPADAWKSFGVRKVAEEMVKDLHIPRMVENFVKRRTMPDDVVLKLPPVTLTVDDCRLCLWRTVTTTGGVLQHWVELRDENVKLVFRVKLERFNRLLLRLVVWGEIGENSGFLDLCEVVAKRMLFWVESVTRDYWITPYPDQDVLREVLTLTDEMLMQFARHRFKFMAPQSALGYVDKSTGVVEMPKKLRELKDTLKGTAALRWKQKVKLERWRREHGIPEGPVTVDEREGVVDAGEYCRVLERCCAGTARLYLDRNAGVGAIICQQRYFDLLVNERVSSAALFEEVAMSPAELVRDLEVKFNRAMLGTITKFKKTGVFGAAYALLKDKDDELKKYRPVQPNNRAPLAPLQNVAGRAIEFVVQEAGGSMTLGGTQRLKQVVEKFNAVSKAAHGVYAYTFDVKDQFSNLEHKLTKRAIRAMVAVAFENAGETSLLVTVRGAKGVQWYTKGVPRVTAVRVTRAKLVRALILSLSHNYVWIAGKLVRQTRGVGMGGRDSPGTASCVCAYGEREFTMSLGADSSFIHFWRQADDAIALAWTITGTAQEWRRLRGRLRRYKDECYSHGMRVLMTGAAGSDDGLPDTVEYCGMEVRVMDKHLTIRQLLQNEKRGYMAMEDHVRAFPFVHWLSACPESRKAATLVSVLSRLRAHTTDHRIPEALLQLWRELRRQDYPEGWLSRGLTYMCSKDPVGFWGRLRVKLFWESRPL</sequence>
<protein>
    <recommendedName>
        <fullName evidence="4">Reverse transcriptase domain-containing protein</fullName>
    </recommendedName>
</protein>
<accession>A0AAE0GTR1</accession>
<feature type="region of interest" description="Disordered" evidence="1">
    <location>
        <begin position="135"/>
        <end position="194"/>
    </location>
</feature>
<proteinExistence type="predicted"/>
<evidence type="ECO:0000313" key="2">
    <source>
        <dbReference type="EMBL" id="KAK3284055.1"/>
    </source>
</evidence>
<dbReference type="Proteomes" id="UP001190700">
    <property type="component" value="Unassembled WGS sequence"/>
</dbReference>
<comment type="caution">
    <text evidence="2">The sequence shown here is derived from an EMBL/GenBank/DDBJ whole genome shotgun (WGS) entry which is preliminary data.</text>
</comment>
<evidence type="ECO:0000313" key="3">
    <source>
        <dbReference type="Proteomes" id="UP001190700"/>
    </source>
</evidence>
<feature type="compositionally biased region" description="Basic and acidic residues" evidence="1">
    <location>
        <begin position="68"/>
        <end position="99"/>
    </location>
</feature>
<evidence type="ECO:0008006" key="4">
    <source>
        <dbReference type="Google" id="ProtNLM"/>
    </source>
</evidence>
<gene>
    <name evidence="2" type="ORF">CYMTET_8275</name>
</gene>